<feature type="region of interest" description="Disordered" evidence="1">
    <location>
        <begin position="47"/>
        <end position="73"/>
    </location>
</feature>
<comment type="caution">
    <text evidence="2">The sequence shown here is derived from an EMBL/GenBank/DDBJ whole genome shotgun (WGS) entry which is preliminary data.</text>
</comment>
<sequence>MSPECPYIEGVPVTTSFELPDSRQPAVAIEGRRGCPFKHADQQLLTKVGKGGTEQGSDKPSEILSGKRSQTNHLIQSRESLQAMVKKVENFSVNEE</sequence>
<name>A0AAD5MYW2_PARTN</name>
<dbReference type="Proteomes" id="UP001196413">
    <property type="component" value="Unassembled WGS sequence"/>
</dbReference>
<protein>
    <submittedName>
        <fullName evidence="2">Uncharacterized protein</fullName>
    </submittedName>
</protein>
<evidence type="ECO:0000313" key="2">
    <source>
        <dbReference type="EMBL" id="KAJ1356299.1"/>
    </source>
</evidence>
<evidence type="ECO:0000313" key="3">
    <source>
        <dbReference type="Proteomes" id="UP001196413"/>
    </source>
</evidence>
<dbReference type="EMBL" id="JAHQIW010002782">
    <property type="protein sequence ID" value="KAJ1356299.1"/>
    <property type="molecule type" value="Genomic_DNA"/>
</dbReference>
<accession>A0AAD5MYW2</accession>
<keyword evidence="3" id="KW-1185">Reference proteome</keyword>
<reference evidence="2" key="1">
    <citation type="submission" date="2021-06" db="EMBL/GenBank/DDBJ databases">
        <title>Parelaphostrongylus tenuis whole genome reference sequence.</title>
        <authorList>
            <person name="Garwood T.J."/>
            <person name="Larsen P.A."/>
            <person name="Fountain-Jones N.M."/>
            <person name="Garbe J.R."/>
            <person name="Macchietto M.G."/>
            <person name="Kania S.A."/>
            <person name="Gerhold R.W."/>
            <person name="Richards J.E."/>
            <person name="Wolf T.M."/>
        </authorList>
    </citation>
    <scope>NUCLEOTIDE SEQUENCE</scope>
    <source>
        <strain evidence="2">MNPRO001-30</strain>
        <tissue evidence="2">Meninges</tissue>
    </source>
</reference>
<organism evidence="2 3">
    <name type="scientific">Parelaphostrongylus tenuis</name>
    <name type="common">Meningeal worm</name>
    <dbReference type="NCBI Taxonomy" id="148309"/>
    <lineage>
        <taxon>Eukaryota</taxon>
        <taxon>Metazoa</taxon>
        <taxon>Ecdysozoa</taxon>
        <taxon>Nematoda</taxon>
        <taxon>Chromadorea</taxon>
        <taxon>Rhabditida</taxon>
        <taxon>Rhabditina</taxon>
        <taxon>Rhabditomorpha</taxon>
        <taxon>Strongyloidea</taxon>
        <taxon>Metastrongylidae</taxon>
        <taxon>Parelaphostrongylus</taxon>
    </lineage>
</organism>
<proteinExistence type="predicted"/>
<gene>
    <name evidence="2" type="ORF">KIN20_013994</name>
</gene>
<evidence type="ECO:0000256" key="1">
    <source>
        <dbReference type="SAM" id="MobiDB-lite"/>
    </source>
</evidence>
<dbReference type="AlphaFoldDB" id="A0AAD5MYW2"/>